<keyword evidence="4 6" id="KW-1133">Transmembrane helix</keyword>
<feature type="domain" description="MrpA C-terminal/MbhD" evidence="7">
    <location>
        <begin position="15"/>
        <end position="79"/>
    </location>
</feature>
<dbReference type="AlphaFoldDB" id="B5Y911"/>
<evidence type="ECO:0000313" key="8">
    <source>
        <dbReference type="EMBL" id="ACI17628.1"/>
    </source>
</evidence>
<feature type="transmembrane region" description="Helical" evidence="6">
    <location>
        <begin position="56"/>
        <end position="75"/>
    </location>
</feature>
<name>B5Y911_COPPD</name>
<dbReference type="HOGENOM" id="CLU_173139_2_0_9"/>
<keyword evidence="2" id="KW-1003">Cell membrane</keyword>
<dbReference type="eggNOG" id="COG1563">
    <property type="taxonomic scope" value="Bacteria"/>
</dbReference>
<organism evidence="8 9">
    <name type="scientific">Coprothermobacter proteolyticus (strain ATCC 35245 / DSM 5265 / OCM 4 / BT)</name>
    <dbReference type="NCBI Taxonomy" id="309798"/>
    <lineage>
        <taxon>Bacteria</taxon>
        <taxon>Pseudomonadati</taxon>
        <taxon>Coprothermobacterota</taxon>
        <taxon>Coprothermobacteria</taxon>
        <taxon>Coprothermobacterales</taxon>
        <taxon>Coprothermobacteraceae</taxon>
        <taxon>Coprothermobacter</taxon>
    </lineage>
</organism>
<dbReference type="RefSeq" id="WP_012544280.1">
    <property type="nucleotide sequence ID" value="NC_011295.1"/>
</dbReference>
<keyword evidence="5 6" id="KW-0472">Membrane</keyword>
<keyword evidence="3 6" id="KW-0812">Transmembrane</keyword>
<feature type="transmembrane region" description="Helical" evidence="6">
    <location>
        <begin position="32"/>
        <end position="50"/>
    </location>
</feature>
<dbReference type="OrthoDB" id="7875411at2"/>
<dbReference type="InterPro" id="IPR042106">
    <property type="entry name" value="Nuo/plastoQ_OxRdtase_6_NuoJ"/>
</dbReference>
<evidence type="ECO:0000256" key="4">
    <source>
        <dbReference type="ARBA" id="ARBA00022989"/>
    </source>
</evidence>
<evidence type="ECO:0000313" key="9">
    <source>
        <dbReference type="Proteomes" id="UP000001732"/>
    </source>
</evidence>
<evidence type="ECO:0000259" key="7">
    <source>
        <dbReference type="Pfam" id="PF13244"/>
    </source>
</evidence>
<comment type="subcellular location">
    <subcellularLocation>
        <location evidence="1">Cell membrane</location>
        <topology evidence="1">Multi-pass membrane protein</topology>
    </subcellularLocation>
</comment>
<evidence type="ECO:0000256" key="1">
    <source>
        <dbReference type="ARBA" id="ARBA00004651"/>
    </source>
</evidence>
<reference evidence="9" key="1">
    <citation type="submission" date="2008-08" db="EMBL/GenBank/DDBJ databases">
        <title>The complete genome sequence of Coprothermobacter proteolyticus strain ATCC 5245 / DSM 5265 / BT.</title>
        <authorList>
            <person name="Dodson R.J."/>
            <person name="Durkin A.S."/>
            <person name="Wu M."/>
            <person name="Eisen J."/>
            <person name="Sutton G."/>
        </authorList>
    </citation>
    <scope>NUCLEOTIDE SEQUENCE [LARGE SCALE GENOMIC DNA]</scope>
    <source>
        <strain evidence="9">ATCC 35245 / DSM 5265 / OCM 4 / BT</strain>
    </source>
</reference>
<dbReference type="KEGG" id="cpo:COPRO5265_0929"/>
<protein>
    <submittedName>
        <fullName evidence="8">Membrane bound hydrogenase, MbhD subunit</fullName>
    </submittedName>
</protein>
<evidence type="ECO:0000256" key="3">
    <source>
        <dbReference type="ARBA" id="ARBA00022692"/>
    </source>
</evidence>
<gene>
    <name evidence="8" type="ordered locus">COPRO5265_0929</name>
</gene>
<dbReference type="InterPro" id="IPR025383">
    <property type="entry name" value="MrpA_C/MbhD"/>
</dbReference>
<dbReference type="Proteomes" id="UP000001732">
    <property type="component" value="Chromosome"/>
</dbReference>
<evidence type="ECO:0000256" key="2">
    <source>
        <dbReference type="ARBA" id="ARBA00022475"/>
    </source>
</evidence>
<evidence type="ECO:0000256" key="6">
    <source>
        <dbReference type="SAM" id="Phobius"/>
    </source>
</evidence>
<dbReference type="Gene3D" id="1.20.120.1200">
    <property type="entry name" value="NADH-ubiquinone/plastoquinone oxidoreductase chain 6, subunit NuoJ"/>
    <property type="match status" value="1"/>
</dbReference>
<dbReference type="EMBL" id="CP001145">
    <property type="protein sequence ID" value="ACI17628.1"/>
    <property type="molecule type" value="Genomic_DNA"/>
</dbReference>
<keyword evidence="9" id="KW-1185">Reference proteome</keyword>
<dbReference type="GO" id="GO:0005886">
    <property type="term" value="C:plasma membrane"/>
    <property type="evidence" value="ECO:0007669"/>
    <property type="project" value="UniProtKB-SubCell"/>
</dbReference>
<reference evidence="8 9" key="2">
    <citation type="journal article" date="2014" name="Genome Announc.">
        <title>Complete Genome Sequence of Coprothermobacter proteolyticus DSM 5265.</title>
        <authorList>
            <person name="Alexiev A."/>
            <person name="Coil D.A."/>
            <person name="Badger J.H."/>
            <person name="Enticknap J."/>
            <person name="Ward N."/>
            <person name="Robb F.T."/>
            <person name="Eisen J.A."/>
        </authorList>
    </citation>
    <scope>NUCLEOTIDE SEQUENCE [LARGE SCALE GENOMIC DNA]</scope>
    <source>
        <strain evidence="9">ATCC 35245 / DSM 5265 / OCM 4 / BT</strain>
    </source>
</reference>
<accession>B5Y911</accession>
<feature type="transmembrane region" description="Helical" evidence="6">
    <location>
        <begin position="6"/>
        <end position="25"/>
    </location>
</feature>
<dbReference type="Pfam" id="PF13244">
    <property type="entry name" value="MbhD"/>
    <property type="match status" value="1"/>
</dbReference>
<sequence>MSNGILLLHVINLVGALISAWFTVLQRNLVRAVIGQAVMGSFVALEFLLLNAPDVAIAEAAVGVVVVPIIFFVVLQRTKEVEE</sequence>
<proteinExistence type="predicted"/>
<evidence type="ECO:0000256" key="5">
    <source>
        <dbReference type="ARBA" id="ARBA00023136"/>
    </source>
</evidence>
<dbReference type="STRING" id="309798.COPRO5265_0929"/>